<dbReference type="EMBL" id="UINC01058878">
    <property type="protein sequence ID" value="SVB81651.1"/>
    <property type="molecule type" value="Genomic_DNA"/>
</dbReference>
<dbReference type="GO" id="GO:0005524">
    <property type="term" value="F:ATP binding"/>
    <property type="evidence" value="ECO:0007669"/>
    <property type="project" value="UniProtKB-KW"/>
</dbReference>
<evidence type="ECO:0000256" key="1">
    <source>
        <dbReference type="ARBA" id="ARBA00022741"/>
    </source>
</evidence>
<dbReference type="PANTHER" id="PTHR14025">
    <property type="entry name" value="FANCONI ANEMIA GROUP M FANCM FAMILY MEMBER"/>
    <property type="match status" value="1"/>
</dbReference>
<dbReference type="Pfam" id="PF04851">
    <property type="entry name" value="ResIII"/>
    <property type="match status" value="1"/>
</dbReference>
<dbReference type="InterPro" id="IPR027417">
    <property type="entry name" value="P-loop_NTPase"/>
</dbReference>
<organism evidence="6">
    <name type="scientific">marine metagenome</name>
    <dbReference type="NCBI Taxonomy" id="408172"/>
    <lineage>
        <taxon>unclassified sequences</taxon>
        <taxon>metagenomes</taxon>
        <taxon>ecological metagenomes</taxon>
    </lineage>
</organism>
<keyword evidence="1" id="KW-0547">Nucleotide-binding</keyword>
<dbReference type="SUPFAM" id="SSF52540">
    <property type="entry name" value="P-loop containing nucleoside triphosphate hydrolases"/>
    <property type="match status" value="1"/>
</dbReference>
<sequence length="64" mass="7146">MNFIEHKLIKPNSIEIREYQTNLANDVKNQNCLIVLPTGLGKTTIALQVIVDYMQNGTGGVLFL</sequence>
<keyword evidence="4" id="KW-0067">ATP-binding</keyword>
<name>A0A382H5E9_9ZZZZ</name>
<dbReference type="PANTHER" id="PTHR14025:SF20">
    <property type="entry name" value="FANCONI ANEMIA GROUP M PROTEIN"/>
    <property type="match status" value="1"/>
</dbReference>
<evidence type="ECO:0000259" key="5">
    <source>
        <dbReference type="Pfam" id="PF04851"/>
    </source>
</evidence>
<feature type="non-terminal residue" evidence="6">
    <location>
        <position position="64"/>
    </location>
</feature>
<feature type="domain" description="Helicase/UvrB N-terminal" evidence="5">
    <location>
        <begin position="14"/>
        <end position="64"/>
    </location>
</feature>
<dbReference type="GO" id="GO:0003677">
    <property type="term" value="F:DNA binding"/>
    <property type="evidence" value="ECO:0007669"/>
    <property type="project" value="InterPro"/>
</dbReference>
<proteinExistence type="predicted"/>
<dbReference type="InterPro" id="IPR006935">
    <property type="entry name" value="Helicase/UvrB_N"/>
</dbReference>
<evidence type="ECO:0000256" key="2">
    <source>
        <dbReference type="ARBA" id="ARBA00022801"/>
    </source>
</evidence>
<dbReference type="GO" id="GO:0004386">
    <property type="term" value="F:helicase activity"/>
    <property type="evidence" value="ECO:0007669"/>
    <property type="project" value="UniProtKB-KW"/>
</dbReference>
<evidence type="ECO:0000256" key="3">
    <source>
        <dbReference type="ARBA" id="ARBA00022806"/>
    </source>
</evidence>
<evidence type="ECO:0000256" key="4">
    <source>
        <dbReference type="ARBA" id="ARBA00022840"/>
    </source>
</evidence>
<reference evidence="6" key="1">
    <citation type="submission" date="2018-05" db="EMBL/GenBank/DDBJ databases">
        <authorList>
            <person name="Lanie J.A."/>
            <person name="Ng W.-L."/>
            <person name="Kazmierczak K.M."/>
            <person name="Andrzejewski T.M."/>
            <person name="Davidsen T.M."/>
            <person name="Wayne K.J."/>
            <person name="Tettelin H."/>
            <person name="Glass J.I."/>
            <person name="Rusch D."/>
            <person name="Podicherti R."/>
            <person name="Tsui H.-C.T."/>
            <person name="Winkler M.E."/>
        </authorList>
    </citation>
    <scope>NUCLEOTIDE SEQUENCE</scope>
</reference>
<dbReference type="AlphaFoldDB" id="A0A382H5E9"/>
<gene>
    <name evidence="6" type="ORF">METZ01_LOCUS234505</name>
</gene>
<keyword evidence="3" id="KW-0347">Helicase</keyword>
<dbReference type="Gene3D" id="3.40.50.300">
    <property type="entry name" value="P-loop containing nucleotide triphosphate hydrolases"/>
    <property type="match status" value="1"/>
</dbReference>
<protein>
    <recommendedName>
        <fullName evidence="5">Helicase/UvrB N-terminal domain-containing protein</fullName>
    </recommendedName>
</protein>
<evidence type="ECO:0000313" key="6">
    <source>
        <dbReference type="EMBL" id="SVB81651.1"/>
    </source>
</evidence>
<keyword evidence="2" id="KW-0378">Hydrolase</keyword>
<accession>A0A382H5E9</accession>
<dbReference type="GO" id="GO:0016787">
    <property type="term" value="F:hydrolase activity"/>
    <property type="evidence" value="ECO:0007669"/>
    <property type="project" value="UniProtKB-KW"/>
</dbReference>